<dbReference type="Pfam" id="PF00156">
    <property type="entry name" value="Pribosyltran"/>
    <property type="match status" value="1"/>
</dbReference>
<dbReference type="GO" id="GO:0004044">
    <property type="term" value="F:amidophosphoribosyltransferase activity"/>
    <property type="evidence" value="ECO:0007669"/>
    <property type="project" value="UniProtKB-UniRule"/>
</dbReference>
<dbReference type="InterPro" id="IPR035584">
    <property type="entry name" value="PurF_N"/>
</dbReference>
<name>A0AA42J396_9FIRM</name>
<dbReference type="AlphaFoldDB" id="A0AA42J396"/>
<keyword evidence="14" id="KW-1185">Reference proteome</keyword>
<dbReference type="CDD" id="cd06223">
    <property type="entry name" value="PRTases_typeI"/>
    <property type="match status" value="1"/>
</dbReference>
<comment type="function">
    <text evidence="7">Catalyzes the formation of phosphoribosylamine from phosphoribosylpyrophosphate (PRPP) and glutamine.</text>
</comment>
<evidence type="ECO:0000259" key="12">
    <source>
        <dbReference type="PROSITE" id="PS51278"/>
    </source>
</evidence>
<evidence type="ECO:0000256" key="8">
    <source>
        <dbReference type="PIRNR" id="PIRNR000485"/>
    </source>
</evidence>
<evidence type="ECO:0000256" key="1">
    <source>
        <dbReference type="ARBA" id="ARBA00005209"/>
    </source>
</evidence>
<dbReference type="GO" id="GO:0051539">
    <property type="term" value="F:4 iron, 4 sulfur cluster binding"/>
    <property type="evidence" value="ECO:0007669"/>
    <property type="project" value="UniProtKB-KW"/>
</dbReference>
<dbReference type="HAMAP" id="MF_01931">
    <property type="entry name" value="PurF"/>
    <property type="match status" value="1"/>
</dbReference>
<evidence type="ECO:0000256" key="9">
    <source>
        <dbReference type="PIRSR" id="PIRSR000485-1"/>
    </source>
</evidence>
<evidence type="ECO:0000313" key="14">
    <source>
        <dbReference type="Proteomes" id="UP001169242"/>
    </source>
</evidence>
<evidence type="ECO:0000256" key="3">
    <source>
        <dbReference type="ARBA" id="ARBA00022676"/>
    </source>
</evidence>
<dbReference type="PROSITE" id="PS51278">
    <property type="entry name" value="GATASE_TYPE_2"/>
    <property type="match status" value="1"/>
</dbReference>
<dbReference type="InterPro" id="IPR029055">
    <property type="entry name" value="Ntn_hydrolases_N"/>
</dbReference>
<keyword evidence="5 7" id="KW-0658">Purine biosynthesis</keyword>
<keyword evidence="7 10" id="KW-0460">Magnesium</keyword>
<dbReference type="GO" id="GO:0006189">
    <property type="term" value="P:'de novo' IMP biosynthetic process"/>
    <property type="evidence" value="ECO:0007669"/>
    <property type="project" value="UniProtKB-UniRule"/>
</dbReference>
<evidence type="ECO:0000256" key="5">
    <source>
        <dbReference type="ARBA" id="ARBA00022755"/>
    </source>
</evidence>
<feature type="binding site" evidence="7 10">
    <location>
        <position position="359"/>
    </location>
    <ligand>
        <name>Mg(2+)</name>
        <dbReference type="ChEBI" id="CHEBI:18420"/>
    </ligand>
</feature>
<keyword evidence="4 7" id="KW-0808">Transferase</keyword>
<keyword evidence="7 11" id="KW-0411">Iron-sulfur</keyword>
<dbReference type="GO" id="GO:0000287">
    <property type="term" value="F:magnesium ion binding"/>
    <property type="evidence" value="ECO:0007669"/>
    <property type="project" value="UniProtKB-UniRule"/>
</dbReference>
<reference evidence="13" key="1">
    <citation type="journal article" date="2023" name="Int. J. Syst. Evol. Microbiol.">
        <title>&lt;i&gt;Holtiella tumoricola&lt;/i&gt; gen. nov. sp. nov., isolated from a human clinical sample.</title>
        <authorList>
            <person name="Allen-Vercoe E."/>
            <person name="Daigneault M.C."/>
            <person name="Vancuren S.J."/>
            <person name="Cochrane K."/>
            <person name="O'Neal L.L."/>
            <person name="Sankaranarayanan K."/>
            <person name="Lawson P.A."/>
        </authorList>
    </citation>
    <scope>NUCLEOTIDE SEQUENCE</scope>
    <source>
        <strain evidence="13">CC70A</strain>
    </source>
</reference>
<feature type="binding site" evidence="7 11">
    <location>
        <position position="448"/>
    </location>
    <ligand>
        <name>[4Fe-4S] cluster</name>
        <dbReference type="ChEBI" id="CHEBI:49883"/>
    </ligand>
</feature>
<evidence type="ECO:0000313" key="13">
    <source>
        <dbReference type="EMBL" id="MDA3733846.1"/>
    </source>
</evidence>
<dbReference type="SUPFAM" id="SSF53271">
    <property type="entry name" value="PRTase-like"/>
    <property type="match status" value="1"/>
</dbReference>
<keyword evidence="3 7" id="KW-0328">Glycosyltransferase</keyword>
<dbReference type="SUPFAM" id="SSF56235">
    <property type="entry name" value="N-terminal nucleophile aminohydrolases (Ntn hydrolases)"/>
    <property type="match status" value="1"/>
</dbReference>
<dbReference type="GO" id="GO:0009113">
    <property type="term" value="P:purine nucleobase biosynthetic process"/>
    <property type="evidence" value="ECO:0007669"/>
    <property type="project" value="UniProtKB-UniRule"/>
</dbReference>
<keyword evidence="7 11" id="KW-0408">Iron</keyword>
<dbReference type="NCBIfam" id="TIGR01134">
    <property type="entry name" value="purF"/>
    <property type="match status" value="1"/>
</dbReference>
<evidence type="ECO:0000256" key="6">
    <source>
        <dbReference type="ARBA" id="ARBA00022962"/>
    </source>
</evidence>
<feature type="binding site" evidence="7 11">
    <location>
        <position position="445"/>
    </location>
    <ligand>
        <name>[4Fe-4S] cluster</name>
        <dbReference type="ChEBI" id="CHEBI:49883"/>
    </ligand>
</feature>
<feature type="binding site" evidence="7 11">
    <location>
        <position position="249"/>
    </location>
    <ligand>
        <name>[4Fe-4S] cluster</name>
        <dbReference type="ChEBI" id="CHEBI:49883"/>
    </ligand>
</feature>
<comment type="cofactor">
    <cofactor evidence="7 10">
        <name>Mg(2+)</name>
        <dbReference type="ChEBI" id="CHEBI:18420"/>
    </cofactor>
    <text evidence="7 10">Binds 1 Mg(2+) ion per subunit.</text>
</comment>
<keyword evidence="7 10" id="KW-0479">Metal-binding</keyword>
<keyword evidence="7" id="KW-0004">4Fe-4S</keyword>
<dbReference type="InterPro" id="IPR005854">
    <property type="entry name" value="PurF"/>
</dbReference>
<comment type="cofactor">
    <cofactor evidence="7 11">
        <name>[4Fe-4S] cluster</name>
        <dbReference type="ChEBI" id="CHEBI:49883"/>
    </cofactor>
    <text evidence="7 11">Binds 1 [4Fe-4S] cluster per subunit.</text>
</comment>
<dbReference type="InterPro" id="IPR000836">
    <property type="entry name" value="PRTase_dom"/>
</dbReference>
<evidence type="ECO:0000256" key="10">
    <source>
        <dbReference type="PIRSR" id="PIRSR000485-2"/>
    </source>
</evidence>
<dbReference type="EC" id="2.4.2.14" evidence="7"/>
<evidence type="ECO:0000256" key="7">
    <source>
        <dbReference type="HAMAP-Rule" id="MF_01931"/>
    </source>
</evidence>
<accession>A0AA42J396</accession>
<comment type="similarity">
    <text evidence="2 7 8">In the C-terminal section; belongs to the purine/pyrimidine phosphoribosyltransferase family.</text>
</comment>
<evidence type="ECO:0000256" key="2">
    <source>
        <dbReference type="ARBA" id="ARBA00010138"/>
    </source>
</evidence>
<feature type="binding site" evidence="7 11">
    <location>
        <position position="395"/>
    </location>
    <ligand>
        <name>[4Fe-4S] cluster</name>
        <dbReference type="ChEBI" id="CHEBI:49883"/>
    </ligand>
</feature>
<dbReference type="RefSeq" id="WP_271013537.1">
    <property type="nucleotide sequence ID" value="NZ_JAQIFT010000068.1"/>
</dbReference>
<feature type="binding site" evidence="7 10">
    <location>
        <position position="358"/>
    </location>
    <ligand>
        <name>Mg(2+)</name>
        <dbReference type="ChEBI" id="CHEBI:18420"/>
    </ligand>
</feature>
<evidence type="ECO:0000256" key="4">
    <source>
        <dbReference type="ARBA" id="ARBA00022679"/>
    </source>
</evidence>
<dbReference type="PIRSF" id="PIRSF000485">
    <property type="entry name" value="Amd_phspho_trans"/>
    <property type="match status" value="1"/>
</dbReference>
<dbReference type="Gene3D" id="3.60.20.10">
    <property type="entry name" value="Glutamine Phosphoribosylpyrophosphate, subunit 1, domain 1"/>
    <property type="match status" value="1"/>
</dbReference>
<feature type="domain" description="Glutamine amidotransferase type-2" evidence="12">
    <location>
        <begin position="13"/>
        <end position="233"/>
    </location>
</feature>
<sequence length="466" mass="51267">MNYFDGDTLHEECGVMGVYLNNEQEAANYVYYGLFALQHRGQESAGITVNNEGRLESAKGMGLVSDVFEERNLQNLVGNIAIGHVRYSTTGDKDISNCQPLVAKYKHGSIALAHNGNLTNSDGVREMLEDEGVIFQSTTDSEAILNLIARHYNRGIEAAIRNTMQLIKGAYAIVITTQDQMIGIRDPHGLRPLCIGKLKDGYVLASESCALDVVDAEFVRDVMPGEIVIINPDGLTSIKPSGWCQKKLCVFELIYLARPDSIIDGNSVYQFREKAGEILFREAGIEADVVIAVPDSGIPSAIGYSKASGLPYREGLTKNRYIGRTFIQPTQAMRENAVRIKLNPLKHNIEGKRVVMTDDSIVRGTTCKRIVEQVRKAGASEVHVCITSPPVKYGCYFGIDTPDREKLVGAMMSVEEIRDYIGADSLTYLSLDGLKEACGGSSDFCRACFNGNYPMEVPLHEISEEK</sequence>
<dbReference type="CDD" id="cd00715">
    <property type="entry name" value="GPATase_N"/>
    <property type="match status" value="1"/>
</dbReference>
<comment type="caution">
    <text evidence="13">The sequence shown here is derived from an EMBL/GenBank/DDBJ whole genome shotgun (WGS) entry which is preliminary data.</text>
</comment>
<keyword evidence="6 7" id="KW-0315">Glutamine amidotransferase</keyword>
<dbReference type="EMBL" id="JAQIFT010000068">
    <property type="protein sequence ID" value="MDA3733846.1"/>
    <property type="molecule type" value="Genomic_DNA"/>
</dbReference>
<feature type="active site" description="Nucleophile" evidence="7 9">
    <location>
        <position position="13"/>
    </location>
</feature>
<dbReference type="PANTHER" id="PTHR11907">
    <property type="entry name" value="AMIDOPHOSPHORIBOSYLTRANSFERASE"/>
    <property type="match status" value="1"/>
</dbReference>
<protein>
    <recommendedName>
        <fullName evidence="7">Amidophosphoribosyltransferase</fullName>
        <shortName evidence="7">ATase</shortName>
        <ecNumber evidence="7">2.4.2.14</ecNumber>
    </recommendedName>
    <alternativeName>
        <fullName evidence="7">Glutamine phosphoribosylpyrophosphate amidotransferase</fullName>
        <shortName evidence="7">GPATase</shortName>
    </alternativeName>
</protein>
<feature type="binding site" evidence="7 10">
    <location>
        <position position="296"/>
    </location>
    <ligand>
        <name>Mg(2+)</name>
        <dbReference type="ChEBI" id="CHEBI:18420"/>
    </ligand>
</feature>
<comment type="catalytic activity">
    <reaction evidence="7 8">
        <text>5-phospho-beta-D-ribosylamine + L-glutamate + diphosphate = 5-phospho-alpha-D-ribose 1-diphosphate + L-glutamine + H2O</text>
        <dbReference type="Rhea" id="RHEA:14905"/>
        <dbReference type="ChEBI" id="CHEBI:15377"/>
        <dbReference type="ChEBI" id="CHEBI:29985"/>
        <dbReference type="ChEBI" id="CHEBI:33019"/>
        <dbReference type="ChEBI" id="CHEBI:58017"/>
        <dbReference type="ChEBI" id="CHEBI:58359"/>
        <dbReference type="ChEBI" id="CHEBI:58681"/>
        <dbReference type="EC" id="2.4.2.14"/>
    </reaction>
</comment>
<evidence type="ECO:0000256" key="11">
    <source>
        <dbReference type="PIRSR" id="PIRSR000485-3"/>
    </source>
</evidence>
<dbReference type="Proteomes" id="UP001169242">
    <property type="component" value="Unassembled WGS sequence"/>
</dbReference>
<dbReference type="InterPro" id="IPR017932">
    <property type="entry name" value="GATase_2_dom"/>
</dbReference>
<gene>
    <name evidence="7 13" type="primary">purF</name>
    <name evidence="13" type="ORF">PBV87_20440</name>
</gene>
<comment type="pathway">
    <text evidence="1 7 8">Purine metabolism; IMP biosynthesis via de novo pathway; N(1)-(5-phospho-D-ribosyl)glycinamide from 5-phospho-alpha-D-ribose 1-diphosphate: step 1/2.</text>
</comment>
<proteinExistence type="inferred from homology"/>
<dbReference type="InterPro" id="IPR029057">
    <property type="entry name" value="PRTase-like"/>
</dbReference>
<organism evidence="13 14">
    <name type="scientific">Holtiella tumoricola</name>
    <dbReference type="NCBI Taxonomy" id="3018743"/>
    <lineage>
        <taxon>Bacteria</taxon>
        <taxon>Bacillati</taxon>
        <taxon>Bacillota</taxon>
        <taxon>Clostridia</taxon>
        <taxon>Lachnospirales</taxon>
        <taxon>Cellulosilyticaceae</taxon>
        <taxon>Holtiella</taxon>
    </lineage>
</organism>
<dbReference type="Pfam" id="PF13522">
    <property type="entry name" value="GATase_6"/>
    <property type="match status" value="1"/>
</dbReference>
<dbReference type="Gene3D" id="3.40.50.2020">
    <property type="match status" value="1"/>
</dbReference>